<gene>
    <name evidence="6" type="ORF">B0T11DRAFT_1954</name>
</gene>
<dbReference type="PRINTS" id="PR00368">
    <property type="entry name" value="FADPNR"/>
</dbReference>
<evidence type="ECO:0000259" key="5">
    <source>
        <dbReference type="Pfam" id="PF07992"/>
    </source>
</evidence>
<dbReference type="EMBL" id="JAGPXD010000001">
    <property type="protein sequence ID" value="KAH7374616.1"/>
    <property type="molecule type" value="Genomic_DNA"/>
</dbReference>
<dbReference type="PRINTS" id="PR00469">
    <property type="entry name" value="PNDRDTASEII"/>
</dbReference>
<dbReference type="PANTHER" id="PTHR48105">
    <property type="entry name" value="THIOREDOXIN REDUCTASE 1-RELATED-RELATED"/>
    <property type="match status" value="1"/>
</dbReference>
<organism evidence="6 7">
    <name type="scientific">Plectosphaerella cucumerina</name>
    <dbReference type="NCBI Taxonomy" id="40658"/>
    <lineage>
        <taxon>Eukaryota</taxon>
        <taxon>Fungi</taxon>
        <taxon>Dikarya</taxon>
        <taxon>Ascomycota</taxon>
        <taxon>Pezizomycotina</taxon>
        <taxon>Sordariomycetes</taxon>
        <taxon>Hypocreomycetidae</taxon>
        <taxon>Glomerellales</taxon>
        <taxon>Plectosphaerellaceae</taxon>
        <taxon>Plectosphaerella</taxon>
    </lineage>
</organism>
<dbReference type="OrthoDB" id="4570620at2759"/>
<sequence>MLFRKTFLLSLLASVLGAPLEIREDEIYDAVIVGGGPSGLAALSALARVRRKVILLDSADYRNAATRVMHDVLGFDGVTPAYYRYVARQQIAFYNTISMRNGTVSKIEPKGTPDRSLFAVTANFLPDDGVRTVLARKVVLGTGMRDIVPTGTPGVLEAWGKGIYWCPWCDGHEHADQPLGLFGSLEKIPSLVREILTLNKDIIAFTNGTNTAETRAKAEDDFPQWQRYLRIHNVTVNDNPLSALVRLRNGTDGTEDPSLPSVTDHDLFRVEFAGGAKPIERAAFLVSWPVVQASSLGTDTGVWQWGQKLAVNQTDGHMTNVPGLYAVGDANSDNSTNVPHALYSGKSAGVYLHMALQKEDALAELAKADAEGDSKRKRDLEKREFLSARDIWDIVNGNPGEPLWAGLYQD</sequence>
<dbReference type="GO" id="GO:0016491">
    <property type="term" value="F:oxidoreductase activity"/>
    <property type="evidence" value="ECO:0007669"/>
    <property type="project" value="UniProtKB-KW"/>
</dbReference>
<keyword evidence="4" id="KW-0732">Signal</keyword>
<proteinExistence type="inferred from homology"/>
<dbReference type="Proteomes" id="UP000813385">
    <property type="component" value="Unassembled WGS sequence"/>
</dbReference>
<comment type="caution">
    <text evidence="6">The sequence shown here is derived from an EMBL/GenBank/DDBJ whole genome shotgun (WGS) entry which is preliminary data.</text>
</comment>
<keyword evidence="7" id="KW-1185">Reference proteome</keyword>
<evidence type="ECO:0000256" key="2">
    <source>
        <dbReference type="ARBA" id="ARBA00022630"/>
    </source>
</evidence>
<dbReference type="SUPFAM" id="SSF51905">
    <property type="entry name" value="FAD/NAD(P)-binding domain"/>
    <property type="match status" value="1"/>
</dbReference>
<evidence type="ECO:0000256" key="1">
    <source>
        <dbReference type="ARBA" id="ARBA00009333"/>
    </source>
</evidence>
<name>A0A8K0TRZ5_9PEZI</name>
<evidence type="ECO:0000256" key="4">
    <source>
        <dbReference type="SAM" id="SignalP"/>
    </source>
</evidence>
<feature type="chain" id="PRO_5035429838" evidence="4">
    <location>
        <begin position="18"/>
        <end position="410"/>
    </location>
</feature>
<comment type="similarity">
    <text evidence="1">Belongs to the class-II pyridine nucleotide-disulfide oxidoreductase family.</text>
</comment>
<dbReference type="Pfam" id="PF07992">
    <property type="entry name" value="Pyr_redox_2"/>
    <property type="match status" value="1"/>
</dbReference>
<feature type="signal peptide" evidence="4">
    <location>
        <begin position="1"/>
        <end position="17"/>
    </location>
</feature>
<accession>A0A8K0TRZ5</accession>
<dbReference type="Gene3D" id="3.50.50.60">
    <property type="entry name" value="FAD/NAD(P)-binding domain"/>
    <property type="match status" value="2"/>
</dbReference>
<dbReference type="InterPro" id="IPR036188">
    <property type="entry name" value="FAD/NAD-bd_sf"/>
</dbReference>
<evidence type="ECO:0000313" key="7">
    <source>
        <dbReference type="Proteomes" id="UP000813385"/>
    </source>
</evidence>
<evidence type="ECO:0000313" key="6">
    <source>
        <dbReference type="EMBL" id="KAH7374616.1"/>
    </source>
</evidence>
<keyword evidence="3" id="KW-0560">Oxidoreductase</keyword>
<protein>
    <submittedName>
        <fullName evidence="6">Sulphydryl oxidase</fullName>
    </submittedName>
</protein>
<dbReference type="GO" id="GO:0097237">
    <property type="term" value="P:cellular response to toxic substance"/>
    <property type="evidence" value="ECO:0007669"/>
    <property type="project" value="UniProtKB-ARBA"/>
</dbReference>
<evidence type="ECO:0000256" key="3">
    <source>
        <dbReference type="ARBA" id="ARBA00023002"/>
    </source>
</evidence>
<reference evidence="6" key="1">
    <citation type="journal article" date="2021" name="Nat. Commun.">
        <title>Genetic determinants of endophytism in the Arabidopsis root mycobiome.</title>
        <authorList>
            <person name="Mesny F."/>
            <person name="Miyauchi S."/>
            <person name="Thiergart T."/>
            <person name="Pickel B."/>
            <person name="Atanasova L."/>
            <person name="Karlsson M."/>
            <person name="Huettel B."/>
            <person name="Barry K.W."/>
            <person name="Haridas S."/>
            <person name="Chen C."/>
            <person name="Bauer D."/>
            <person name="Andreopoulos W."/>
            <person name="Pangilinan J."/>
            <person name="LaButti K."/>
            <person name="Riley R."/>
            <person name="Lipzen A."/>
            <person name="Clum A."/>
            <person name="Drula E."/>
            <person name="Henrissat B."/>
            <person name="Kohler A."/>
            <person name="Grigoriev I.V."/>
            <person name="Martin F.M."/>
            <person name="Hacquard S."/>
        </authorList>
    </citation>
    <scope>NUCLEOTIDE SEQUENCE</scope>
    <source>
        <strain evidence="6">MPI-CAGE-AT-0016</strain>
    </source>
</reference>
<dbReference type="AlphaFoldDB" id="A0A8K0TRZ5"/>
<feature type="domain" description="FAD/NAD(P)-binding" evidence="5">
    <location>
        <begin position="28"/>
        <end position="178"/>
    </location>
</feature>
<keyword evidence="2" id="KW-0285">Flavoprotein</keyword>
<dbReference type="InterPro" id="IPR050097">
    <property type="entry name" value="Ferredoxin-NADP_redctase_2"/>
</dbReference>
<dbReference type="InterPro" id="IPR023753">
    <property type="entry name" value="FAD/NAD-binding_dom"/>
</dbReference>